<dbReference type="InterPro" id="IPR036425">
    <property type="entry name" value="MoaB/Mog-like_dom_sf"/>
</dbReference>
<proteinExistence type="predicted"/>
<feature type="domain" description="MoaB/Mog" evidence="1">
    <location>
        <begin position="35"/>
        <end position="199"/>
    </location>
</feature>
<dbReference type="SUPFAM" id="SSF53218">
    <property type="entry name" value="Molybdenum cofactor biosynthesis proteins"/>
    <property type="match status" value="1"/>
</dbReference>
<dbReference type="InterPro" id="IPR036653">
    <property type="entry name" value="CinA-like_C"/>
</dbReference>
<dbReference type="PANTHER" id="PTHR13939:SF0">
    <property type="entry name" value="NMN AMIDOHYDROLASE-LIKE PROTEIN YFAY"/>
    <property type="match status" value="1"/>
</dbReference>
<protein>
    <submittedName>
        <fullName evidence="2">CinA family nicotinamide mononucleotide deamidase-related protein</fullName>
    </submittedName>
</protein>
<dbReference type="Pfam" id="PF00994">
    <property type="entry name" value="MoCF_biosynth"/>
    <property type="match status" value="1"/>
</dbReference>
<accession>A0A3S3QST7</accession>
<gene>
    <name evidence="2" type="ORF">EDI28_12410</name>
</gene>
<comment type="caution">
    <text evidence="2">The sequence shown here is derived from an EMBL/GenBank/DDBJ whole genome shotgun (WGS) entry which is preliminary data.</text>
</comment>
<evidence type="ECO:0000313" key="2">
    <source>
        <dbReference type="EMBL" id="RWX55516.1"/>
    </source>
</evidence>
<dbReference type="OrthoDB" id="9801454at2"/>
<evidence type="ECO:0000313" key="3">
    <source>
        <dbReference type="Proteomes" id="UP000287563"/>
    </source>
</evidence>
<dbReference type="InterPro" id="IPR008135">
    <property type="entry name" value="Competence-induced_CinA"/>
</dbReference>
<reference evidence="2 3" key="1">
    <citation type="submission" date="2018-11" db="EMBL/GenBank/DDBJ databases">
        <title>Photobacterium sp. BEI247 sp. nov., a marine bacterium isolated from Yongle Blue Hole in the South China Sea.</title>
        <authorList>
            <person name="Wang X."/>
        </authorList>
    </citation>
    <scope>NUCLEOTIDE SEQUENCE [LARGE SCALE GENOMIC DNA]</scope>
    <source>
        <strain evidence="3">BEI247</strain>
    </source>
</reference>
<dbReference type="EMBL" id="RJLM01000004">
    <property type="protein sequence ID" value="RWX55516.1"/>
    <property type="molecule type" value="Genomic_DNA"/>
</dbReference>
<organism evidence="2 3">
    <name type="scientific">Photobacterium chitinilyticum</name>
    <dbReference type="NCBI Taxonomy" id="2485123"/>
    <lineage>
        <taxon>Bacteria</taxon>
        <taxon>Pseudomonadati</taxon>
        <taxon>Pseudomonadota</taxon>
        <taxon>Gammaproteobacteria</taxon>
        <taxon>Vibrionales</taxon>
        <taxon>Vibrionaceae</taxon>
        <taxon>Photobacterium</taxon>
    </lineage>
</organism>
<dbReference type="Gene3D" id="3.40.980.10">
    <property type="entry name" value="MoaB/Mog-like domain"/>
    <property type="match status" value="1"/>
</dbReference>
<dbReference type="SUPFAM" id="SSF142433">
    <property type="entry name" value="CinA-like"/>
    <property type="match status" value="1"/>
</dbReference>
<dbReference type="InterPro" id="IPR001453">
    <property type="entry name" value="MoaB/Mog_dom"/>
</dbReference>
<keyword evidence="3" id="KW-1185">Reference proteome</keyword>
<dbReference type="AlphaFoldDB" id="A0A3S3QST7"/>
<dbReference type="InterPro" id="IPR050101">
    <property type="entry name" value="CinA"/>
</dbReference>
<name>A0A3S3QST7_9GAMM</name>
<dbReference type="Proteomes" id="UP000287563">
    <property type="component" value="Unassembled WGS sequence"/>
</dbReference>
<sequence>MNSNNDDDYGYDLPLIVQLLSVHKPLHRNDKTDNLLIDFGEIEEIVDSNAAWLSRLFFQHGFPLSRRTTVGDKLEDLAAEIEHCSLTADIVVVNGGLGPTTDDLTAQAAAIAADSGLEQSDYWVQQMQDKYQAFGREMPKTNLKQAMLPEGAELLENPIGTACGFAMKLNRAWVYFTPGVPSEFKKMAIEEILPRLTSQFDAAHALDCHRFYTFGLSESGIGQTLSTVSLPAGFEVGYRSSLPFIEVKLFTPRNAAQATSLQQLMIELLGDNVVSIGRDIVQHVGQQLVATEQRLTVVEQFTGGWLTNWLQDHSESRSTLEQGLMLLAEPAPELGNDDSLKEAITIVSAARDKAGVQLALMSGAYYDEGVTVALSTPDGSWAQRVKAKRKYNHNALRSVVATVMLDMLRRYLDGKPVIGQYEFLVSEGDVFLPAER</sequence>
<dbReference type="RefSeq" id="WP_128784172.1">
    <property type="nucleotide sequence ID" value="NZ_RJLM01000004.1"/>
</dbReference>
<evidence type="ECO:0000259" key="1">
    <source>
        <dbReference type="SMART" id="SM00852"/>
    </source>
</evidence>
<dbReference type="PIRSF" id="PIRSF006728">
    <property type="entry name" value="CinA"/>
    <property type="match status" value="1"/>
</dbReference>
<dbReference type="NCBIfam" id="TIGR00200">
    <property type="entry name" value="cinA_nterm"/>
    <property type="match status" value="1"/>
</dbReference>
<dbReference type="PANTHER" id="PTHR13939">
    <property type="entry name" value="NICOTINAMIDE-NUCLEOTIDE AMIDOHYDROLASE PNCC"/>
    <property type="match status" value="1"/>
</dbReference>
<dbReference type="CDD" id="cd00885">
    <property type="entry name" value="cinA"/>
    <property type="match status" value="1"/>
</dbReference>
<dbReference type="SMART" id="SM00852">
    <property type="entry name" value="MoCF_biosynth"/>
    <property type="match status" value="1"/>
</dbReference>